<comment type="caution">
    <text evidence="1">The sequence shown here is derived from an EMBL/GenBank/DDBJ whole genome shotgun (WGS) entry which is preliminary data.</text>
</comment>
<proteinExistence type="predicted"/>
<dbReference type="EMBL" id="LJZR01000130">
    <property type="protein sequence ID" value="KPQ31036.1"/>
    <property type="molecule type" value="Genomic_DNA"/>
</dbReference>
<name>A0A0P7Z8I0_9CYAN</name>
<dbReference type="STRING" id="1666911.HLUCCA11_24470"/>
<protein>
    <submittedName>
        <fullName evidence="1">Uncharacterized protein</fullName>
    </submittedName>
</protein>
<evidence type="ECO:0000313" key="1">
    <source>
        <dbReference type="EMBL" id="KPQ31036.1"/>
    </source>
</evidence>
<dbReference type="AlphaFoldDB" id="A0A0P7Z8I0"/>
<accession>A0A0P7Z8I0</accession>
<gene>
    <name evidence="1" type="ORF">HLUCCA11_24470</name>
</gene>
<evidence type="ECO:0000313" key="2">
    <source>
        <dbReference type="Proteomes" id="UP000050465"/>
    </source>
</evidence>
<organism evidence="1 2">
    <name type="scientific">Phormidesmis priestleyi Ana</name>
    <dbReference type="NCBI Taxonomy" id="1666911"/>
    <lineage>
        <taxon>Bacteria</taxon>
        <taxon>Bacillati</taxon>
        <taxon>Cyanobacteriota</taxon>
        <taxon>Cyanophyceae</taxon>
        <taxon>Leptolyngbyales</taxon>
        <taxon>Leptolyngbyaceae</taxon>
        <taxon>Phormidesmis</taxon>
    </lineage>
</organism>
<dbReference type="Proteomes" id="UP000050465">
    <property type="component" value="Unassembled WGS sequence"/>
</dbReference>
<sequence>MDKLTEYISEAVKTENTEWKEIALEERKDADSCLCWCVRSINKAQPIEKILVRFDQTGPVSAEIVPAIPVIKLDDNTLTWLMSAVEFRGEDVDDVDVILTPIDGLYNFHNQKRFLKEDFLRLWPSLKLQVEAAHEVSLIFRSELFHYLSVQVGIKEYAK</sequence>
<reference evidence="1 2" key="1">
    <citation type="submission" date="2015-09" db="EMBL/GenBank/DDBJ databases">
        <title>Identification and resolution of microdiversity through metagenomic sequencing of parallel consortia.</title>
        <authorList>
            <person name="Nelson W.C."/>
            <person name="Romine M.F."/>
            <person name="Lindemann S.R."/>
        </authorList>
    </citation>
    <scope>NUCLEOTIDE SEQUENCE [LARGE SCALE GENOMIC DNA]</scope>
    <source>
        <strain evidence="1">Ana</strain>
    </source>
</reference>